<keyword evidence="2" id="KW-1185">Reference proteome</keyword>
<dbReference type="Proteomes" id="UP001176961">
    <property type="component" value="Unassembled WGS sequence"/>
</dbReference>
<name>A0AA36DQN7_CYLNA</name>
<sequence length="134" mass="16314">MGIYLRTKLDQLKFDLGMAFMSNDEHQAATFERITQDDFVCSEQQVEKSSARLHAQRRFIWEEAVRRMELKEKKMQSDNLHTETSERSNVSRVLHSYLRRNRHRRRSEFLRDLHRPDNLNHFKLDYSMMYTYAI</sequence>
<evidence type="ECO:0000313" key="2">
    <source>
        <dbReference type="Proteomes" id="UP001176961"/>
    </source>
</evidence>
<proteinExistence type="predicted"/>
<protein>
    <submittedName>
        <fullName evidence="1">Uncharacterized protein</fullName>
    </submittedName>
</protein>
<evidence type="ECO:0000313" key="1">
    <source>
        <dbReference type="EMBL" id="CAJ0590342.1"/>
    </source>
</evidence>
<dbReference type="AlphaFoldDB" id="A0AA36DQN7"/>
<dbReference type="EMBL" id="CATQJL010000001">
    <property type="protein sequence ID" value="CAJ0590342.1"/>
    <property type="molecule type" value="Genomic_DNA"/>
</dbReference>
<comment type="caution">
    <text evidence="1">The sequence shown here is derived from an EMBL/GenBank/DDBJ whole genome shotgun (WGS) entry which is preliminary data.</text>
</comment>
<organism evidence="1 2">
    <name type="scientific">Cylicocyclus nassatus</name>
    <name type="common">Nematode worm</name>
    <dbReference type="NCBI Taxonomy" id="53992"/>
    <lineage>
        <taxon>Eukaryota</taxon>
        <taxon>Metazoa</taxon>
        <taxon>Ecdysozoa</taxon>
        <taxon>Nematoda</taxon>
        <taxon>Chromadorea</taxon>
        <taxon>Rhabditida</taxon>
        <taxon>Rhabditina</taxon>
        <taxon>Rhabditomorpha</taxon>
        <taxon>Strongyloidea</taxon>
        <taxon>Strongylidae</taxon>
        <taxon>Cylicocyclus</taxon>
    </lineage>
</organism>
<reference evidence="1" key="1">
    <citation type="submission" date="2023-07" db="EMBL/GenBank/DDBJ databases">
        <authorList>
            <consortium name="CYATHOMIX"/>
        </authorList>
    </citation>
    <scope>NUCLEOTIDE SEQUENCE</scope>
    <source>
        <strain evidence="1">N/A</strain>
    </source>
</reference>
<gene>
    <name evidence="1" type="ORF">CYNAS_LOCUS2325</name>
</gene>
<accession>A0AA36DQN7</accession>